<feature type="transmembrane region" description="Helical" evidence="1">
    <location>
        <begin position="55"/>
        <end position="73"/>
    </location>
</feature>
<evidence type="ECO:0000313" key="3">
    <source>
        <dbReference type="Proteomes" id="UP000182227"/>
    </source>
</evidence>
<protein>
    <recommendedName>
        <fullName evidence="4">DUF1049 domain-containing protein</fullName>
    </recommendedName>
</protein>
<accession>A0A0U1DTE2</accession>
<evidence type="ECO:0008006" key="4">
    <source>
        <dbReference type="Google" id="ProtNLM"/>
    </source>
</evidence>
<feature type="transmembrane region" description="Helical" evidence="1">
    <location>
        <begin position="93"/>
        <end position="111"/>
    </location>
</feature>
<organism evidence="2 3">
    <name type="scientific">Mycolicibacterium conceptionense</name>
    <dbReference type="NCBI Taxonomy" id="451644"/>
    <lineage>
        <taxon>Bacteria</taxon>
        <taxon>Bacillati</taxon>
        <taxon>Actinomycetota</taxon>
        <taxon>Actinomycetes</taxon>
        <taxon>Mycobacteriales</taxon>
        <taxon>Mycobacteriaceae</taxon>
        <taxon>Mycolicibacterium</taxon>
    </lineage>
</organism>
<evidence type="ECO:0000256" key="1">
    <source>
        <dbReference type="SAM" id="Phobius"/>
    </source>
</evidence>
<name>A0A0U1DTE2_9MYCO</name>
<keyword evidence="1" id="KW-0812">Transmembrane</keyword>
<evidence type="ECO:0000313" key="2">
    <source>
        <dbReference type="EMBL" id="CQD21365.1"/>
    </source>
</evidence>
<reference evidence="2 3" key="1">
    <citation type="submission" date="2015-03" db="EMBL/GenBank/DDBJ databases">
        <authorList>
            <person name="Murphy D."/>
        </authorList>
    </citation>
    <scope>NUCLEOTIDE SEQUENCE [LARGE SCALE GENOMIC DNA]</scope>
    <source>
        <strain evidence="2 3">D16</strain>
    </source>
</reference>
<dbReference type="EMBL" id="CTEF01000004">
    <property type="protein sequence ID" value="CQD21365.1"/>
    <property type="molecule type" value="Genomic_DNA"/>
</dbReference>
<sequence>MPACVTRAGSATPGGGVMPSWIAEVCHSRWPDGYRRGMPRDETDAPTTTGPVRRLALRYWVALILVALAAIFVAQNRDRVGVHVLWVTVESPMWFILVIIFVMGTLIGLLLRRRRRT</sequence>
<keyword evidence="1" id="KW-0472">Membrane</keyword>
<keyword evidence="1" id="KW-1133">Transmembrane helix</keyword>
<dbReference type="AlphaFoldDB" id="A0A0U1DTE2"/>
<gene>
    <name evidence="2" type="ORF">BN970_04982</name>
</gene>
<dbReference type="Proteomes" id="UP000182227">
    <property type="component" value="Unassembled WGS sequence"/>
</dbReference>
<proteinExistence type="predicted"/>